<reference evidence="2 3" key="1">
    <citation type="journal article" date="2020" name="Microb. Genom.">
        <title>Genetic diversity of clinical and environmental Mucorales isolates obtained from an investigation of mucormycosis cases among solid organ transplant recipients.</title>
        <authorList>
            <person name="Nguyen M.H."/>
            <person name="Kaul D."/>
            <person name="Muto C."/>
            <person name="Cheng S.J."/>
            <person name="Richter R.A."/>
            <person name="Bruno V.M."/>
            <person name="Liu G."/>
            <person name="Beyhan S."/>
            <person name="Sundermann A.J."/>
            <person name="Mounaud S."/>
            <person name="Pasculle A.W."/>
            <person name="Nierman W.C."/>
            <person name="Driscoll E."/>
            <person name="Cumbie R."/>
            <person name="Clancy C.J."/>
            <person name="Dupont C.L."/>
        </authorList>
    </citation>
    <scope>NUCLEOTIDE SEQUENCE [LARGE SCALE GENOMIC DNA]</scope>
    <source>
        <strain evidence="2 3">GL24</strain>
    </source>
</reference>
<organism evidence="2 3">
    <name type="scientific">Rhizopus delemar</name>
    <dbReference type="NCBI Taxonomy" id="936053"/>
    <lineage>
        <taxon>Eukaryota</taxon>
        <taxon>Fungi</taxon>
        <taxon>Fungi incertae sedis</taxon>
        <taxon>Mucoromycota</taxon>
        <taxon>Mucoromycotina</taxon>
        <taxon>Mucoromycetes</taxon>
        <taxon>Mucorales</taxon>
        <taxon>Mucorineae</taxon>
        <taxon>Rhizopodaceae</taxon>
        <taxon>Rhizopus</taxon>
    </lineage>
</organism>
<protein>
    <submittedName>
        <fullName evidence="2">Uncharacterized protein</fullName>
    </submittedName>
</protein>
<feature type="compositionally biased region" description="Low complexity" evidence="1">
    <location>
        <begin position="15"/>
        <end position="30"/>
    </location>
</feature>
<comment type="caution">
    <text evidence="2">The sequence shown here is derived from an EMBL/GenBank/DDBJ whole genome shotgun (WGS) entry which is preliminary data.</text>
</comment>
<evidence type="ECO:0000256" key="1">
    <source>
        <dbReference type="SAM" id="MobiDB-lite"/>
    </source>
</evidence>
<gene>
    <name evidence="2" type="ORF">G6F50_018092</name>
</gene>
<dbReference type="Proteomes" id="UP000740926">
    <property type="component" value="Unassembled WGS sequence"/>
</dbReference>
<name>A0A9P6XP76_9FUNG</name>
<keyword evidence="3" id="KW-1185">Reference proteome</keyword>
<evidence type="ECO:0000313" key="3">
    <source>
        <dbReference type="Proteomes" id="UP000740926"/>
    </source>
</evidence>
<dbReference type="AlphaFoldDB" id="A0A9P6XP76"/>
<sequence length="99" mass="9921">MASARSSTSTCRPMPTTLLAGTAAGPLPAADHSAGGGRTAGCQAPGAGICRQPADRNPDLRPDPGLGDRHPDRAAVHAGAGTRPDRRPPEPGTALRTPP</sequence>
<evidence type="ECO:0000313" key="2">
    <source>
        <dbReference type="EMBL" id="KAG1529298.1"/>
    </source>
</evidence>
<proteinExistence type="predicted"/>
<dbReference type="EMBL" id="JAANIU010015627">
    <property type="protein sequence ID" value="KAG1529298.1"/>
    <property type="molecule type" value="Genomic_DNA"/>
</dbReference>
<accession>A0A9P6XP76</accession>
<feature type="compositionally biased region" description="Polar residues" evidence="1">
    <location>
        <begin position="1"/>
        <end position="11"/>
    </location>
</feature>
<feature type="compositionally biased region" description="Basic and acidic residues" evidence="1">
    <location>
        <begin position="53"/>
        <end position="75"/>
    </location>
</feature>
<feature type="region of interest" description="Disordered" evidence="1">
    <location>
        <begin position="1"/>
        <end position="99"/>
    </location>
</feature>